<dbReference type="NCBIfam" id="TIGR02729">
    <property type="entry name" value="Obg_CgtA"/>
    <property type="match status" value="1"/>
</dbReference>
<dbReference type="PANTHER" id="PTHR11702:SF31">
    <property type="entry name" value="MITOCHONDRIAL RIBOSOME-ASSOCIATED GTPASE 2"/>
    <property type="match status" value="1"/>
</dbReference>
<dbReference type="NCBIfam" id="NF008956">
    <property type="entry name" value="PRK12299.1"/>
    <property type="match status" value="1"/>
</dbReference>
<sequence>MFVDRVTVDVEAGRGGDGCMSFRREKYVPRGGPDGGDGGDGGSVIVIAEPGVDSLSELVHRKHWRAKSGAHGQGSKCHGRKAEDLIIRVPPGTVLIDAEGEFVLKDLSEPGAEVYAARGGAGGKGNTRFKSATNQAPREFTAGGLGEKRRITFELKVIADVGLLGKPNAGKSTLLSRVSRARPEIADYPFTTKIPNLGIVQIDMDRTMVIADIPGLIEGAHAGAGLGHEFLRHVERTRVLIHLVEPAPVDGTDPLENYRTIRGELEQYDVDLADRPELIAVSKGELPGAHEVRDKLAAETGREVFLFSSVTGEGLNALMQRTYATLVESRKAEQAASNS</sequence>
<dbReference type="Gene3D" id="3.40.50.300">
    <property type="entry name" value="P-loop containing nucleotide triphosphate hydrolases"/>
    <property type="match status" value="1"/>
</dbReference>
<reference evidence="12" key="1">
    <citation type="submission" date="2019-10" db="EMBL/GenBank/DDBJ databases">
        <title>Lacipirellula parvula gen. nov., sp. nov., representing a lineage of planctomycetes widespread in freshwater anoxic habitats, and description of the family Lacipirellulaceae.</title>
        <authorList>
            <person name="Dedysh S.N."/>
            <person name="Kulichevskaya I.S."/>
            <person name="Beletsky A.V."/>
            <person name="Rakitin A.L."/>
            <person name="Mardanov A.V."/>
            <person name="Ivanova A.A."/>
            <person name="Saltykova V.X."/>
            <person name="Rijpstra W.I.C."/>
            <person name="Sinninghe Damste J.S."/>
            <person name="Ravin N.V."/>
        </authorList>
    </citation>
    <scope>NUCLEOTIDE SEQUENCE [LARGE SCALE GENOMIC DNA]</scope>
    <source>
        <strain evidence="12">PX69</strain>
    </source>
</reference>
<comment type="subunit">
    <text evidence="8">Monomer.</text>
</comment>
<name>A0A5K7XJR1_9BACT</name>
<comment type="similarity">
    <text evidence="1 8">Belongs to the TRAFAC class OBG-HflX-like GTPase superfamily. OBG GTPase family.</text>
</comment>
<dbReference type="InterPro" id="IPR006169">
    <property type="entry name" value="GTP1_OBG_dom"/>
</dbReference>
<dbReference type="GO" id="GO:0005525">
    <property type="term" value="F:GTP binding"/>
    <property type="evidence" value="ECO:0007669"/>
    <property type="project" value="UniProtKB-UniRule"/>
</dbReference>
<dbReference type="GO" id="GO:0042254">
    <property type="term" value="P:ribosome biogenesis"/>
    <property type="evidence" value="ECO:0007669"/>
    <property type="project" value="UniProtKB-UniRule"/>
</dbReference>
<feature type="domain" description="Obg" evidence="10">
    <location>
        <begin position="1"/>
        <end position="158"/>
    </location>
</feature>
<keyword evidence="12" id="KW-1185">Reference proteome</keyword>
<dbReference type="PROSITE" id="PS51710">
    <property type="entry name" value="G_OBG"/>
    <property type="match status" value="1"/>
</dbReference>
<evidence type="ECO:0000256" key="2">
    <source>
        <dbReference type="ARBA" id="ARBA00022490"/>
    </source>
</evidence>
<keyword evidence="3 8" id="KW-0479">Metal-binding</keyword>
<evidence type="ECO:0000256" key="3">
    <source>
        <dbReference type="ARBA" id="ARBA00022723"/>
    </source>
</evidence>
<keyword evidence="7 8" id="KW-0342">GTP-binding</keyword>
<feature type="domain" description="OBG-type G" evidence="9">
    <location>
        <begin position="159"/>
        <end position="327"/>
    </location>
</feature>
<organism evidence="11 12">
    <name type="scientific">Lacipirellula parvula</name>
    <dbReference type="NCBI Taxonomy" id="2650471"/>
    <lineage>
        <taxon>Bacteria</taxon>
        <taxon>Pseudomonadati</taxon>
        <taxon>Planctomycetota</taxon>
        <taxon>Planctomycetia</taxon>
        <taxon>Pirellulales</taxon>
        <taxon>Lacipirellulaceae</taxon>
        <taxon>Lacipirellula</taxon>
    </lineage>
</organism>
<dbReference type="PRINTS" id="PR00326">
    <property type="entry name" value="GTP1OBG"/>
</dbReference>
<feature type="binding site" evidence="8">
    <location>
        <position position="192"/>
    </location>
    <ligand>
        <name>Mg(2+)</name>
        <dbReference type="ChEBI" id="CHEBI:18420"/>
    </ligand>
</feature>
<dbReference type="InterPro" id="IPR006073">
    <property type="entry name" value="GTP-bd"/>
</dbReference>
<dbReference type="Gene3D" id="2.70.210.12">
    <property type="entry name" value="GTP1/OBG domain"/>
    <property type="match status" value="1"/>
</dbReference>
<dbReference type="InterPro" id="IPR027417">
    <property type="entry name" value="P-loop_NTPase"/>
</dbReference>
<dbReference type="InterPro" id="IPR045086">
    <property type="entry name" value="OBG_GTPase"/>
</dbReference>
<evidence type="ECO:0000256" key="8">
    <source>
        <dbReference type="HAMAP-Rule" id="MF_01454"/>
    </source>
</evidence>
<comment type="cofactor">
    <cofactor evidence="8">
        <name>Mg(2+)</name>
        <dbReference type="ChEBI" id="CHEBI:18420"/>
    </cofactor>
</comment>
<dbReference type="PANTHER" id="PTHR11702">
    <property type="entry name" value="DEVELOPMENTALLY REGULATED GTP-BINDING PROTEIN-RELATED"/>
    <property type="match status" value="1"/>
</dbReference>
<feature type="binding site" evidence="8">
    <location>
        <begin position="308"/>
        <end position="310"/>
    </location>
    <ligand>
        <name>GTP</name>
        <dbReference type="ChEBI" id="CHEBI:37565"/>
    </ligand>
</feature>
<dbReference type="GO" id="GO:0043022">
    <property type="term" value="F:ribosome binding"/>
    <property type="evidence" value="ECO:0007669"/>
    <property type="project" value="UniProtKB-ARBA"/>
</dbReference>
<dbReference type="Pfam" id="PF01018">
    <property type="entry name" value="GTP1_OBG"/>
    <property type="match status" value="1"/>
</dbReference>
<comment type="function">
    <text evidence="8">An essential GTPase which binds GTP, GDP and possibly (p)ppGpp with moderate affinity, with high nucleotide exchange rates and a fairly low GTP hydrolysis rate. Plays a role in control of the cell cycle, stress response, ribosome biogenesis and in those bacteria that undergo differentiation, in morphogenesis control.</text>
</comment>
<keyword evidence="2 8" id="KW-0963">Cytoplasm</keyword>
<dbReference type="EC" id="3.6.5.-" evidence="8"/>
<gene>
    <name evidence="8" type="primary">obg</name>
    <name evidence="11" type="ORF">PLANPX_5979</name>
</gene>
<evidence type="ECO:0000259" key="10">
    <source>
        <dbReference type="PROSITE" id="PS51883"/>
    </source>
</evidence>
<keyword evidence="4 8" id="KW-0547">Nucleotide-binding</keyword>
<accession>A0A5K7XJR1</accession>
<evidence type="ECO:0000256" key="1">
    <source>
        <dbReference type="ARBA" id="ARBA00007699"/>
    </source>
</evidence>
<dbReference type="PROSITE" id="PS00905">
    <property type="entry name" value="GTP1_OBG"/>
    <property type="match status" value="1"/>
</dbReference>
<evidence type="ECO:0000313" key="12">
    <source>
        <dbReference type="Proteomes" id="UP000326837"/>
    </source>
</evidence>
<dbReference type="InterPro" id="IPR031167">
    <property type="entry name" value="G_OBG"/>
</dbReference>
<protein>
    <recommendedName>
        <fullName evidence="8">GTPase Obg</fullName>
        <ecNumber evidence="8">3.6.5.-</ecNumber>
    </recommendedName>
    <alternativeName>
        <fullName evidence="8">GTP-binding protein Obg</fullName>
    </alternativeName>
</protein>
<evidence type="ECO:0000256" key="6">
    <source>
        <dbReference type="ARBA" id="ARBA00022842"/>
    </source>
</evidence>
<evidence type="ECO:0000256" key="4">
    <source>
        <dbReference type="ARBA" id="ARBA00022741"/>
    </source>
</evidence>
<evidence type="ECO:0000313" key="11">
    <source>
        <dbReference type="EMBL" id="BBO36367.1"/>
    </source>
</evidence>
<feature type="binding site" evidence="8">
    <location>
        <begin position="282"/>
        <end position="285"/>
    </location>
    <ligand>
        <name>GTP</name>
        <dbReference type="ChEBI" id="CHEBI:37565"/>
    </ligand>
</feature>
<feature type="binding site" evidence="8">
    <location>
        <begin position="190"/>
        <end position="194"/>
    </location>
    <ligand>
        <name>GTP</name>
        <dbReference type="ChEBI" id="CHEBI:37565"/>
    </ligand>
</feature>
<dbReference type="InterPro" id="IPR014100">
    <property type="entry name" value="GTP-bd_Obg/CgtA"/>
</dbReference>
<dbReference type="Proteomes" id="UP000326837">
    <property type="component" value="Chromosome"/>
</dbReference>
<dbReference type="EMBL" id="AP021861">
    <property type="protein sequence ID" value="BBO36367.1"/>
    <property type="molecule type" value="Genomic_DNA"/>
</dbReference>
<feature type="binding site" evidence="8">
    <location>
        <begin position="212"/>
        <end position="215"/>
    </location>
    <ligand>
        <name>GTP</name>
        <dbReference type="ChEBI" id="CHEBI:37565"/>
    </ligand>
</feature>
<dbReference type="CDD" id="cd01898">
    <property type="entry name" value="Obg"/>
    <property type="match status" value="1"/>
</dbReference>
<dbReference type="GO" id="GO:0000287">
    <property type="term" value="F:magnesium ion binding"/>
    <property type="evidence" value="ECO:0007669"/>
    <property type="project" value="InterPro"/>
</dbReference>
<comment type="subcellular location">
    <subcellularLocation>
        <location evidence="8">Cytoplasm</location>
    </subcellularLocation>
</comment>
<dbReference type="PIRSF" id="PIRSF002401">
    <property type="entry name" value="GTP_bd_Obg/CgtA"/>
    <property type="match status" value="1"/>
</dbReference>
<dbReference type="GO" id="GO:0005737">
    <property type="term" value="C:cytoplasm"/>
    <property type="evidence" value="ECO:0007669"/>
    <property type="project" value="UniProtKB-SubCell"/>
</dbReference>
<dbReference type="SUPFAM" id="SSF82051">
    <property type="entry name" value="Obg GTP-binding protein N-terminal domain"/>
    <property type="match status" value="1"/>
</dbReference>
<evidence type="ECO:0000256" key="5">
    <source>
        <dbReference type="ARBA" id="ARBA00022801"/>
    </source>
</evidence>
<dbReference type="HAMAP" id="MF_01454">
    <property type="entry name" value="GTPase_Obg"/>
    <property type="match status" value="1"/>
</dbReference>
<dbReference type="PROSITE" id="PS51883">
    <property type="entry name" value="OBG"/>
    <property type="match status" value="1"/>
</dbReference>
<dbReference type="SUPFAM" id="SSF52540">
    <property type="entry name" value="P-loop containing nucleoside triphosphate hydrolases"/>
    <property type="match status" value="1"/>
</dbReference>
<feature type="binding site" evidence="8">
    <location>
        <position position="172"/>
    </location>
    <ligand>
        <name>Mg(2+)</name>
        <dbReference type="ChEBI" id="CHEBI:18420"/>
    </ligand>
</feature>
<keyword evidence="5 8" id="KW-0378">Hydrolase</keyword>
<dbReference type="FunFam" id="2.70.210.12:FF:000001">
    <property type="entry name" value="GTPase Obg"/>
    <property type="match status" value="1"/>
</dbReference>
<dbReference type="NCBIfam" id="NF008955">
    <property type="entry name" value="PRK12297.1"/>
    <property type="match status" value="1"/>
</dbReference>
<dbReference type="InterPro" id="IPR006074">
    <property type="entry name" value="GTP1-OBG_CS"/>
</dbReference>
<dbReference type="RefSeq" id="WP_152101547.1">
    <property type="nucleotide sequence ID" value="NZ_AP021861.1"/>
</dbReference>
<proteinExistence type="inferred from homology"/>
<dbReference type="Pfam" id="PF01926">
    <property type="entry name" value="MMR_HSR1"/>
    <property type="match status" value="1"/>
</dbReference>
<dbReference type="GO" id="GO:0003924">
    <property type="term" value="F:GTPase activity"/>
    <property type="evidence" value="ECO:0007669"/>
    <property type="project" value="UniProtKB-UniRule"/>
</dbReference>
<evidence type="ECO:0000256" key="7">
    <source>
        <dbReference type="ARBA" id="ARBA00023134"/>
    </source>
</evidence>
<dbReference type="KEGG" id="lpav:PLANPX_5979"/>
<evidence type="ECO:0000259" key="9">
    <source>
        <dbReference type="PROSITE" id="PS51710"/>
    </source>
</evidence>
<feature type="binding site" evidence="8">
    <location>
        <begin position="165"/>
        <end position="172"/>
    </location>
    <ligand>
        <name>GTP</name>
        <dbReference type="ChEBI" id="CHEBI:37565"/>
    </ligand>
</feature>
<keyword evidence="6 8" id="KW-0460">Magnesium</keyword>
<dbReference type="InterPro" id="IPR036726">
    <property type="entry name" value="GTP1_OBG_dom_sf"/>
</dbReference>
<dbReference type="AlphaFoldDB" id="A0A5K7XJR1"/>